<dbReference type="InterPro" id="IPR036322">
    <property type="entry name" value="WD40_repeat_dom_sf"/>
</dbReference>
<dbReference type="EMBL" id="BTRK01000003">
    <property type="protein sequence ID" value="GMR43290.1"/>
    <property type="molecule type" value="Genomic_DNA"/>
</dbReference>
<comment type="caution">
    <text evidence="5">The sequence shown here is derived from an EMBL/GenBank/DDBJ whole genome shotgun (WGS) entry which is preliminary data.</text>
</comment>
<proteinExistence type="predicted"/>
<dbReference type="PANTHER" id="PTHR19857:SF8">
    <property type="entry name" value="ANGIO-ASSOCIATED MIGRATORY CELL PROTEIN"/>
    <property type="match status" value="1"/>
</dbReference>
<feature type="repeat" description="WD" evidence="3">
    <location>
        <begin position="215"/>
        <end position="242"/>
    </location>
</feature>
<evidence type="ECO:0000313" key="6">
    <source>
        <dbReference type="Proteomes" id="UP001328107"/>
    </source>
</evidence>
<sequence>MEDDHRMDEENQDEVDDGGSERLTEDEILRVIPLEEFLESGGKAAFPDDEDEDVEGQSTSGQGLPDDSVGTLECHEKDVFAVTTAGSRWMATGGEDDRALLFDLDKSESEPVLEIAHTDSVTHVAFNKSETLLASGDMSGKIYITDLTTLQRRIELDDCSDLEWLFWHNAMPGVLFAGDKEGLVWMWLIGQDGAAQSKIFSAGSDARCTCGVLLPDGKRLLAGYEDGNLRLWSLKDQSHVAHKLPTEVNTVEVHPSQPMAAAGCISGDVFILSTGTTDEPTLRRHTRFHPLPPPPKEERMEDDDPVVDGANRDDESIDCCVETIAFGGTTPGASAFIAVGRNDGTVAVHNIDAAAPRFTHRNDSGQAITRVRWCTLGTAVPPRPLLVSASVDSFVRAHDARDGTMIKEVCCAGESVLDMVVLQSDPVCRLLAACSQGAIRVLQIDEEPTAAAAAQ</sequence>
<evidence type="ECO:0000256" key="4">
    <source>
        <dbReference type="SAM" id="MobiDB-lite"/>
    </source>
</evidence>
<dbReference type="Gene3D" id="2.130.10.10">
    <property type="entry name" value="YVTN repeat-like/Quinoprotein amine dehydrogenase"/>
    <property type="match status" value="1"/>
</dbReference>
<feature type="region of interest" description="Disordered" evidence="4">
    <location>
        <begin position="1"/>
        <end position="26"/>
    </location>
</feature>
<dbReference type="InterPro" id="IPR001680">
    <property type="entry name" value="WD40_rpt"/>
</dbReference>
<reference evidence="6" key="1">
    <citation type="submission" date="2022-10" db="EMBL/GenBank/DDBJ databases">
        <title>Genome assembly of Pristionchus species.</title>
        <authorList>
            <person name="Yoshida K."/>
            <person name="Sommer R.J."/>
        </authorList>
    </citation>
    <scope>NUCLEOTIDE SEQUENCE [LARGE SCALE GENOMIC DNA]</scope>
    <source>
        <strain evidence="6">RS5460</strain>
    </source>
</reference>
<feature type="region of interest" description="Disordered" evidence="4">
    <location>
        <begin position="39"/>
        <end position="70"/>
    </location>
</feature>
<dbReference type="AlphaFoldDB" id="A0AAN4ZU27"/>
<organism evidence="5 6">
    <name type="scientific">Pristionchus mayeri</name>
    <dbReference type="NCBI Taxonomy" id="1317129"/>
    <lineage>
        <taxon>Eukaryota</taxon>
        <taxon>Metazoa</taxon>
        <taxon>Ecdysozoa</taxon>
        <taxon>Nematoda</taxon>
        <taxon>Chromadorea</taxon>
        <taxon>Rhabditida</taxon>
        <taxon>Rhabditina</taxon>
        <taxon>Diplogasteromorpha</taxon>
        <taxon>Diplogasteroidea</taxon>
        <taxon>Neodiplogasteridae</taxon>
        <taxon>Pristionchus</taxon>
    </lineage>
</organism>
<dbReference type="SUPFAM" id="SSF50978">
    <property type="entry name" value="WD40 repeat-like"/>
    <property type="match status" value="1"/>
</dbReference>
<dbReference type="Proteomes" id="UP001328107">
    <property type="component" value="Unassembled WGS sequence"/>
</dbReference>
<evidence type="ECO:0000256" key="3">
    <source>
        <dbReference type="PROSITE-ProRule" id="PRU00221"/>
    </source>
</evidence>
<keyword evidence="1 3" id="KW-0853">WD repeat</keyword>
<keyword evidence="2" id="KW-0677">Repeat</keyword>
<dbReference type="Pfam" id="PF00400">
    <property type="entry name" value="WD40"/>
    <property type="match status" value="3"/>
</dbReference>
<name>A0AAN4ZU27_9BILA</name>
<evidence type="ECO:0000256" key="2">
    <source>
        <dbReference type="ARBA" id="ARBA00022737"/>
    </source>
</evidence>
<dbReference type="PROSITE" id="PS50082">
    <property type="entry name" value="WD_REPEATS_2"/>
    <property type="match status" value="1"/>
</dbReference>
<dbReference type="SMART" id="SM00320">
    <property type="entry name" value="WD40"/>
    <property type="match status" value="5"/>
</dbReference>
<dbReference type="InterPro" id="IPR015943">
    <property type="entry name" value="WD40/YVTN_repeat-like_dom_sf"/>
</dbReference>
<gene>
    <name evidence="5" type="ORF">PMAYCL1PPCAC_13485</name>
</gene>
<dbReference type="PANTHER" id="PTHR19857">
    <property type="entry name" value="MITOCHONDRIAL DIVISION PROTEIN 1-RELATED"/>
    <property type="match status" value="1"/>
</dbReference>
<feature type="region of interest" description="Disordered" evidence="4">
    <location>
        <begin position="281"/>
        <end position="304"/>
    </location>
</feature>
<keyword evidence="6" id="KW-1185">Reference proteome</keyword>
<dbReference type="InterPro" id="IPR051179">
    <property type="entry name" value="WD_repeat_multifunction"/>
</dbReference>
<evidence type="ECO:0000313" key="5">
    <source>
        <dbReference type="EMBL" id="GMR43290.1"/>
    </source>
</evidence>
<evidence type="ECO:0008006" key="7">
    <source>
        <dbReference type="Google" id="ProtNLM"/>
    </source>
</evidence>
<evidence type="ECO:0000256" key="1">
    <source>
        <dbReference type="ARBA" id="ARBA00022574"/>
    </source>
</evidence>
<accession>A0AAN4ZU27</accession>
<protein>
    <recommendedName>
        <fullName evidence="7">WD40 domain-containing protein</fullName>
    </recommendedName>
</protein>